<organism evidence="3 4">
    <name type="scientific">Cerina litoralis</name>
    <dbReference type="NCBI Taxonomy" id="2874477"/>
    <lineage>
        <taxon>Bacteria</taxon>
        <taxon>Pseudomonadati</taxon>
        <taxon>Bacteroidota</taxon>
        <taxon>Flavobacteriia</taxon>
        <taxon>Flavobacteriales</taxon>
        <taxon>Flavobacteriaceae</taxon>
        <taxon>Cerina</taxon>
    </lineage>
</organism>
<evidence type="ECO:0000256" key="1">
    <source>
        <dbReference type="SAM" id="MobiDB-lite"/>
    </source>
</evidence>
<dbReference type="PANTHER" id="PTHR23150:SF19">
    <property type="entry name" value="FORMYLGLYCINE-GENERATING ENZYME"/>
    <property type="match status" value="1"/>
</dbReference>
<feature type="domain" description="Sulfatase-modifying factor enzyme-like" evidence="2">
    <location>
        <begin position="59"/>
        <end position="367"/>
    </location>
</feature>
<evidence type="ECO:0000313" key="3">
    <source>
        <dbReference type="EMBL" id="MCG2461952.1"/>
    </source>
</evidence>
<protein>
    <submittedName>
        <fullName evidence="3">Formylglycine-generating enzyme family protein</fullName>
    </submittedName>
</protein>
<keyword evidence="4" id="KW-1185">Reference proteome</keyword>
<dbReference type="InterPro" id="IPR051043">
    <property type="entry name" value="Sulfatase_Mod_Factor_Kinase"/>
</dbReference>
<dbReference type="InterPro" id="IPR042095">
    <property type="entry name" value="SUMF_sf"/>
</dbReference>
<sequence>MITKNIASLASIALLLLCSCKTDSKKEIVDAKATEAHAGFADSSTGKPLETGHRNAPKGMAHIPGGIFTMGSQDPNAHRTEGPAYSVQLSSFYIDVTEVTNAEFKKFVKETGYVTVAERPVDWEELKVQLPPNTPKPADSLLQPGGLIFDPIPNVANLNDISQWWAWKIGANWRHPHGPGSDIKGKDHYPVVQIAFEDAEAYAKWAGKRLPTEAEWEYASRGGQANHAFAWGDELTPHGKFLANFFQGTFPSGNSSADGFAGSAPVASYPPNGYGLYDMIGNVWEWTSDWYRPDSNARNKLASNGGICKNPTGPKQSYDPNDPNVPKRVIKGGSFLCSEQYCSNYRPSARMASAYDSGQEHLGFRCVQDLDVGQ</sequence>
<accession>A0AAE3EVR8</accession>
<dbReference type="GO" id="GO:0120147">
    <property type="term" value="F:formylglycine-generating oxidase activity"/>
    <property type="evidence" value="ECO:0007669"/>
    <property type="project" value="TreeGrafter"/>
</dbReference>
<dbReference type="Proteomes" id="UP001200642">
    <property type="component" value="Unassembled WGS sequence"/>
</dbReference>
<comment type="caution">
    <text evidence="3">The sequence shown here is derived from an EMBL/GenBank/DDBJ whole genome shotgun (WGS) entry which is preliminary data.</text>
</comment>
<feature type="region of interest" description="Disordered" evidence="1">
    <location>
        <begin position="302"/>
        <end position="324"/>
    </location>
</feature>
<evidence type="ECO:0000259" key="2">
    <source>
        <dbReference type="Pfam" id="PF03781"/>
    </source>
</evidence>
<dbReference type="Pfam" id="PF03781">
    <property type="entry name" value="FGE-sulfatase"/>
    <property type="match status" value="1"/>
</dbReference>
<name>A0AAE3EVR8_9FLAO</name>
<dbReference type="PROSITE" id="PS51257">
    <property type="entry name" value="PROKAR_LIPOPROTEIN"/>
    <property type="match status" value="1"/>
</dbReference>
<evidence type="ECO:0000313" key="4">
    <source>
        <dbReference type="Proteomes" id="UP001200642"/>
    </source>
</evidence>
<dbReference type="EMBL" id="JAIRBC010000022">
    <property type="protein sequence ID" value="MCG2461952.1"/>
    <property type="molecule type" value="Genomic_DNA"/>
</dbReference>
<dbReference type="SUPFAM" id="SSF56436">
    <property type="entry name" value="C-type lectin-like"/>
    <property type="match status" value="1"/>
</dbReference>
<reference evidence="3" key="1">
    <citation type="submission" date="2023-02" db="EMBL/GenBank/DDBJ databases">
        <title>Genome of Flavobacteriaceae gen. nov. sp. strain F89.</title>
        <authorList>
            <person name="Wang Y."/>
        </authorList>
    </citation>
    <scope>NUCLEOTIDE SEQUENCE</scope>
    <source>
        <strain evidence="3">F89</strain>
    </source>
</reference>
<dbReference type="AlphaFoldDB" id="A0AAE3EVR8"/>
<dbReference type="InterPro" id="IPR016187">
    <property type="entry name" value="CTDL_fold"/>
</dbReference>
<gene>
    <name evidence="3" type="ORF">K8352_14425</name>
</gene>
<proteinExistence type="predicted"/>
<dbReference type="PANTHER" id="PTHR23150">
    <property type="entry name" value="SULFATASE MODIFYING FACTOR 1, 2"/>
    <property type="match status" value="1"/>
</dbReference>
<dbReference type="InterPro" id="IPR005532">
    <property type="entry name" value="SUMF_dom"/>
</dbReference>
<dbReference type="RefSeq" id="WP_317903094.1">
    <property type="nucleotide sequence ID" value="NZ_JAIRBC010000022.1"/>
</dbReference>
<dbReference type="Gene3D" id="3.90.1580.10">
    <property type="entry name" value="paralog of FGE (formylglycine-generating enzyme)"/>
    <property type="match status" value="1"/>
</dbReference>